<evidence type="ECO:0000256" key="5">
    <source>
        <dbReference type="ARBA" id="ARBA00022692"/>
    </source>
</evidence>
<dbReference type="InterPro" id="IPR039426">
    <property type="entry name" value="TonB-dep_rcpt-like"/>
</dbReference>
<organism evidence="17 18">
    <name type="scientific">Rhizosaccharibacter radicis</name>
    <dbReference type="NCBI Taxonomy" id="2782605"/>
    <lineage>
        <taxon>Bacteria</taxon>
        <taxon>Pseudomonadati</taxon>
        <taxon>Pseudomonadota</taxon>
        <taxon>Alphaproteobacteria</taxon>
        <taxon>Acetobacterales</taxon>
        <taxon>Acetobacteraceae</taxon>
        <taxon>Rhizosaccharibacter</taxon>
    </lineage>
</organism>
<feature type="chain" id="PRO_5046231659" evidence="14">
    <location>
        <begin position="31"/>
        <end position="924"/>
    </location>
</feature>
<evidence type="ECO:0000256" key="10">
    <source>
        <dbReference type="ARBA" id="ARBA00023136"/>
    </source>
</evidence>
<evidence type="ECO:0000313" key="18">
    <source>
        <dbReference type="Proteomes" id="UP001524547"/>
    </source>
</evidence>
<evidence type="ECO:0000256" key="4">
    <source>
        <dbReference type="ARBA" id="ARBA00022496"/>
    </source>
</evidence>
<reference evidence="17 18" key="1">
    <citation type="submission" date="2022-06" db="EMBL/GenBank/DDBJ databases">
        <title>Rhizosaccharibacter gen. nov. sp. nov. KSS12, endophytic bacteria isolated from sugarcane.</title>
        <authorList>
            <person name="Pitiwittayakul N."/>
        </authorList>
    </citation>
    <scope>NUCLEOTIDE SEQUENCE [LARGE SCALE GENOMIC DNA]</scope>
    <source>
        <strain evidence="17 18">KSS12</strain>
    </source>
</reference>
<feature type="region of interest" description="Disordered" evidence="13">
    <location>
        <begin position="29"/>
        <end position="62"/>
    </location>
</feature>
<keyword evidence="17" id="KW-0675">Receptor</keyword>
<dbReference type="Pfam" id="PF07715">
    <property type="entry name" value="Plug"/>
    <property type="match status" value="1"/>
</dbReference>
<dbReference type="InterPro" id="IPR037066">
    <property type="entry name" value="Plug_dom_sf"/>
</dbReference>
<evidence type="ECO:0000256" key="1">
    <source>
        <dbReference type="ARBA" id="ARBA00004571"/>
    </source>
</evidence>
<comment type="similarity">
    <text evidence="12">Belongs to the TonB-dependent receptor family.</text>
</comment>
<evidence type="ECO:0000256" key="6">
    <source>
        <dbReference type="ARBA" id="ARBA00022729"/>
    </source>
</evidence>
<keyword evidence="8" id="KW-0406">Ion transport</keyword>
<dbReference type="InterPro" id="IPR012910">
    <property type="entry name" value="Plug_dom"/>
</dbReference>
<keyword evidence="5" id="KW-0812">Transmembrane</keyword>
<dbReference type="EMBL" id="JAMZEJ010000008">
    <property type="protein sequence ID" value="MCQ8241816.1"/>
    <property type="molecule type" value="Genomic_DNA"/>
</dbReference>
<keyword evidence="18" id="KW-1185">Reference proteome</keyword>
<dbReference type="Gene3D" id="2.40.170.20">
    <property type="entry name" value="TonB-dependent receptor, beta-barrel domain"/>
    <property type="match status" value="1"/>
</dbReference>
<protein>
    <submittedName>
        <fullName evidence="17">TonB-dependent receptor</fullName>
    </submittedName>
</protein>
<evidence type="ECO:0000259" key="16">
    <source>
        <dbReference type="Pfam" id="PF07715"/>
    </source>
</evidence>
<feature type="domain" description="TonB-dependent receptor-like beta-barrel" evidence="15">
    <location>
        <begin position="316"/>
        <end position="865"/>
    </location>
</feature>
<evidence type="ECO:0000313" key="17">
    <source>
        <dbReference type="EMBL" id="MCQ8241816.1"/>
    </source>
</evidence>
<feature type="domain" description="TonB-dependent receptor plug" evidence="16">
    <location>
        <begin position="76"/>
        <end position="177"/>
    </location>
</feature>
<feature type="signal peptide" evidence="14">
    <location>
        <begin position="1"/>
        <end position="30"/>
    </location>
</feature>
<dbReference type="Gene3D" id="2.170.130.10">
    <property type="entry name" value="TonB-dependent receptor, plug domain"/>
    <property type="match status" value="1"/>
</dbReference>
<accession>A0ABT1VZN8</accession>
<keyword evidence="2" id="KW-0813">Transport</keyword>
<dbReference type="InterPro" id="IPR036942">
    <property type="entry name" value="Beta-barrel_TonB_sf"/>
</dbReference>
<dbReference type="PANTHER" id="PTHR32552:SF89">
    <property type="entry name" value="CATECHOLATE SIDEROPHORE RECEPTOR FIU"/>
    <property type="match status" value="1"/>
</dbReference>
<dbReference type="SUPFAM" id="SSF56935">
    <property type="entry name" value="Porins"/>
    <property type="match status" value="1"/>
</dbReference>
<evidence type="ECO:0000256" key="12">
    <source>
        <dbReference type="RuleBase" id="RU003357"/>
    </source>
</evidence>
<evidence type="ECO:0000259" key="15">
    <source>
        <dbReference type="Pfam" id="PF00593"/>
    </source>
</evidence>
<evidence type="ECO:0000256" key="14">
    <source>
        <dbReference type="SAM" id="SignalP"/>
    </source>
</evidence>
<comment type="subcellular location">
    <subcellularLocation>
        <location evidence="1">Cell outer membrane</location>
        <topology evidence="1">Multi-pass membrane protein</topology>
    </subcellularLocation>
</comment>
<evidence type="ECO:0000256" key="13">
    <source>
        <dbReference type="SAM" id="MobiDB-lite"/>
    </source>
</evidence>
<keyword evidence="3" id="KW-1134">Transmembrane beta strand</keyword>
<keyword evidence="9 12" id="KW-0798">TonB box</keyword>
<evidence type="ECO:0000256" key="9">
    <source>
        <dbReference type="ARBA" id="ARBA00023077"/>
    </source>
</evidence>
<dbReference type="InterPro" id="IPR000531">
    <property type="entry name" value="Beta-barrel_TonB"/>
</dbReference>
<dbReference type="PANTHER" id="PTHR32552">
    <property type="entry name" value="FERRICHROME IRON RECEPTOR-RELATED"/>
    <property type="match status" value="1"/>
</dbReference>
<keyword evidence="4" id="KW-0410">Iron transport</keyword>
<sequence>MSQPRSMRFPALLLGSTALVLTLGKGQAIAQSPTTTPPPGIPANTANQAPDTQNGNTAGNSEDITVKAARRLLREKNAPSAVTELGSAQIAQTGVQGSVATLLRSAPAVYVYQQGIGNNEPVVSIRGIRGSEIASTLDGVPTQDLLSGGSGSYLQGILGGHFNLDQISGVSIYPGVAYPDKSTFGTIGGTVAYSTLRPKNKEEAYLFGSVGSFGTWNEGFQLDSGRMDGWLGHGNDAPKMMLKYSNLQTSGYIDYTPARYNNMDFAFDKPYADGLSLFQATVIYNTGNGLTTPEPLPLPYLQKYGTFSNYAPSDQRVRSNNDYFTLILKNDTYINDLVSAGLTGFYLYSDTYTQTYGNPEIFGINDYPGSVTVGGAAPFNRTPAGFGTQGNYGYGNTYYDPMAYPYNPDQTRNCPADVTARWAAAGETSPCGYNSMYSKAHNDTYGLQPRVTVTPPRVWGIDNTIKLGGLIAKETEPGYPGRGNAGQVWLGSDPEFPHTAQNLTSGFDGGVQRTIYQLYAQDKIDLLDNTLHITPGVTLQTSDSSLLGSKILNGTPSAALLASPYCQEFGPAGAGTSCNYGSYKAHKWDRTWLPFLNIAYDLDHIAPALRGVTIYGSAATSSLFAPIGDYGPNSVPGSGPPNASIVHMYEAGIKYNRRNLTLSLDWFYQHVERDFGFFDYQSGPFAGSEIYTNDGQREFKGFEASAIYQVDQNWQVFGNVSHTLAKYLKTSLESVTVQGDQFGLGIRGTPISGVPDWVATFGVDYNRHNVALRNDELNVRFEGQYTGKQHTTYDVDGFTNLGPLPGVAPFGTYEYYNVTAGNTLTSPNGSISPFAIFNLDMNYKLPIRNFGPLKRLDFDLNVINLFDQRYFQYFFNQISPASCGKFSSGPFAGQARSNYGCSPAFNDGLPGQPASITFTVGAAF</sequence>
<feature type="compositionally biased region" description="Polar residues" evidence="13">
    <location>
        <begin position="44"/>
        <end position="62"/>
    </location>
</feature>
<gene>
    <name evidence="17" type="ORF">NFI88_13320</name>
</gene>
<keyword evidence="7" id="KW-0408">Iron</keyword>
<evidence type="ECO:0000256" key="8">
    <source>
        <dbReference type="ARBA" id="ARBA00023065"/>
    </source>
</evidence>
<dbReference type="Proteomes" id="UP001524547">
    <property type="component" value="Unassembled WGS sequence"/>
</dbReference>
<dbReference type="RefSeq" id="WP_422920570.1">
    <property type="nucleotide sequence ID" value="NZ_JAMZEJ010000008.1"/>
</dbReference>
<keyword evidence="10 12" id="KW-0472">Membrane</keyword>
<evidence type="ECO:0000256" key="11">
    <source>
        <dbReference type="ARBA" id="ARBA00023237"/>
    </source>
</evidence>
<comment type="caution">
    <text evidence="17">The sequence shown here is derived from an EMBL/GenBank/DDBJ whole genome shotgun (WGS) entry which is preliminary data.</text>
</comment>
<keyword evidence="6 14" id="KW-0732">Signal</keyword>
<dbReference type="Pfam" id="PF00593">
    <property type="entry name" value="TonB_dep_Rec_b-barrel"/>
    <property type="match status" value="1"/>
</dbReference>
<evidence type="ECO:0000256" key="2">
    <source>
        <dbReference type="ARBA" id="ARBA00022448"/>
    </source>
</evidence>
<evidence type="ECO:0000256" key="7">
    <source>
        <dbReference type="ARBA" id="ARBA00023004"/>
    </source>
</evidence>
<evidence type="ECO:0000256" key="3">
    <source>
        <dbReference type="ARBA" id="ARBA00022452"/>
    </source>
</evidence>
<keyword evidence="11" id="KW-0998">Cell outer membrane</keyword>
<name>A0ABT1VZN8_9PROT</name>
<proteinExistence type="inferred from homology"/>